<evidence type="ECO:0000256" key="2">
    <source>
        <dbReference type="SAM" id="SignalP"/>
    </source>
</evidence>
<reference evidence="3 4" key="1">
    <citation type="submission" date="2015-07" db="EMBL/GenBank/DDBJ databases">
        <title>Comparative genomics of the Sigatoka disease complex on banana suggests a link between parallel evolutionary changes in Pseudocercospora fijiensis and Pseudocercospora eumusae and increased virulence on the banana host.</title>
        <authorList>
            <person name="Chang T.-C."/>
            <person name="Salvucci A."/>
            <person name="Crous P.W."/>
            <person name="Stergiopoulos I."/>
        </authorList>
    </citation>
    <scope>NUCLEOTIDE SEQUENCE [LARGE SCALE GENOMIC DNA]</scope>
    <source>
        <strain evidence="3 4">CBS 116634</strain>
    </source>
</reference>
<organism evidence="3 4">
    <name type="scientific">Pseudocercospora musae</name>
    <dbReference type="NCBI Taxonomy" id="113226"/>
    <lineage>
        <taxon>Eukaryota</taxon>
        <taxon>Fungi</taxon>
        <taxon>Dikarya</taxon>
        <taxon>Ascomycota</taxon>
        <taxon>Pezizomycotina</taxon>
        <taxon>Dothideomycetes</taxon>
        <taxon>Dothideomycetidae</taxon>
        <taxon>Mycosphaerellales</taxon>
        <taxon>Mycosphaerellaceae</taxon>
        <taxon>Pseudocercospora</taxon>
    </lineage>
</organism>
<evidence type="ECO:0000313" key="3">
    <source>
        <dbReference type="EMBL" id="KXT09369.1"/>
    </source>
</evidence>
<dbReference type="AlphaFoldDB" id="A0A139I3Y0"/>
<protein>
    <submittedName>
        <fullName evidence="3">Uncharacterized protein</fullName>
    </submittedName>
</protein>
<keyword evidence="2" id="KW-0732">Signal</keyword>
<dbReference type="OrthoDB" id="1739814at2759"/>
<dbReference type="Proteomes" id="UP000073492">
    <property type="component" value="Unassembled WGS sequence"/>
</dbReference>
<gene>
    <name evidence="3" type="ORF">AC579_3823</name>
</gene>
<name>A0A139I3Y0_9PEZI</name>
<proteinExistence type="predicted"/>
<accession>A0A139I3Y0</accession>
<evidence type="ECO:0000256" key="1">
    <source>
        <dbReference type="SAM" id="MobiDB-lite"/>
    </source>
</evidence>
<feature type="signal peptide" evidence="2">
    <location>
        <begin position="1"/>
        <end position="33"/>
    </location>
</feature>
<sequence length="335" mass="33989">MHTRSGCYFISLHVLPPLSSLLWLSSFEMKVRAQTAAALAIAGASAQESAPTYGASAAVTPPVSYTTVTYDNCPTSDIATMITVTNGITVTYCPECEHETPKPTTKKPGHTTVYTTTYLSLCPTGTVPVTYTVTETCEEETPTWTPGPSHVPQGFTVTVKECTACEGGDKTPIPVTITEPCDCEATSGTPVAPKPTGTPIEQIPDGQVQNPAPTGKPIEQIPDGQIQNPAPTDGNMPPAPGSSNSGDAPPYPTGDATTVKCPGPDCRAKATGGAAGPTHSPATSPVDDGGEGGGSESPAPSGSTGPAPYEGSAASYSAAGFVTISVMVAALAFAL</sequence>
<dbReference type="EMBL" id="LFZO01000349">
    <property type="protein sequence ID" value="KXT09369.1"/>
    <property type="molecule type" value="Genomic_DNA"/>
</dbReference>
<keyword evidence="4" id="KW-1185">Reference proteome</keyword>
<evidence type="ECO:0000313" key="4">
    <source>
        <dbReference type="Proteomes" id="UP000073492"/>
    </source>
</evidence>
<feature type="compositionally biased region" description="Low complexity" evidence="1">
    <location>
        <begin position="296"/>
        <end position="313"/>
    </location>
</feature>
<feature type="chain" id="PRO_5007297137" evidence="2">
    <location>
        <begin position="34"/>
        <end position="335"/>
    </location>
</feature>
<feature type="region of interest" description="Disordered" evidence="1">
    <location>
        <begin position="184"/>
        <end position="313"/>
    </location>
</feature>
<comment type="caution">
    <text evidence="3">The sequence shown here is derived from an EMBL/GenBank/DDBJ whole genome shotgun (WGS) entry which is preliminary data.</text>
</comment>